<dbReference type="Gene3D" id="3.50.30.10">
    <property type="entry name" value="Phosphohistidine domain"/>
    <property type="match status" value="1"/>
</dbReference>
<dbReference type="Proteomes" id="UP000269573">
    <property type="component" value="Unassembled WGS sequence"/>
</dbReference>
<protein>
    <submittedName>
        <fullName evidence="5">Phosphoenolpyruvate synthase</fullName>
    </submittedName>
</protein>
<keyword evidence="6" id="KW-1185">Reference proteome</keyword>
<evidence type="ECO:0000313" key="5">
    <source>
        <dbReference type="EMBL" id="RNB87998.1"/>
    </source>
</evidence>
<dbReference type="InterPro" id="IPR013815">
    <property type="entry name" value="ATP_grasp_subdomain_1"/>
</dbReference>
<dbReference type="Gene3D" id="3.30.1490.20">
    <property type="entry name" value="ATP-grasp fold, A domain"/>
    <property type="match status" value="1"/>
</dbReference>
<dbReference type="InterPro" id="IPR008279">
    <property type="entry name" value="PEP-util_enz_mobile_dom"/>
</dbReference>
<dbReference type="AlphaFoldDB" id="A0A3M8DIZ8"/>
<dbReference type="InterPro" id="IPR036637">
    <property type="entry name" value="Phosphohistidine_dom_sf"/>
</dbReference>
<feature type="domain" description="Pyruvate phosphate dikinase AMP/ATP-binding" evidence="4">
    <location>
        <begin position="17"/>
        <end position="313"/>
    </location>
</feature>
<name>A0A3M8DIZ8_9BACL</name>
<evidence type="ECO:0000313" key="6">
    <source>
        <dbReference type="Proteomes" id="UP000269573"/>
    </source>
</evidence>
<dbReference type="SUPFAM" id="SSF52009">
    <property type="entry name" value="Phosphohistidine domain"/>
    <property type="match status" value="1"/>
</dbReference>
<evidence type="ECO:0000256" key="1">
    <source>
        <dbReference type="ARBA" id="ARBA00022741"/>
    </source>
</evidence>
<dbReference type="InterPro" id="IPR002192">
    <property type="entry name" value="PPDK_AMP/ATP-bd"/>
</dbReference>
<keyword evidence="2" id="KW-0067">ATP-binding</keyword>
<dbReference type="InterPro" id="IPR051549">
    <property type="entry name" value="PEP_Utilizing_Enz"/>
</dbReference>
<dbReference type="SUPFAM" id="SSF56059">
    <property type="entry name" value="Glutathione synthetase ATP-binding domain-like"/>
    <property type="match status" value="1"/>
</dbReference>
<dbReference type="NCBIfam" id="NF004877">
    <property type="entry name" value="PRK06241.1-2"/>
    <property type="match status" value="1"/>
</dbReference>
<dbReference type="GO" id="GO:0005524">
    <property type="term" value="F:ATP binding"/>
    <property type="evidence" value="ECO:0007669"/>
    <property type="project" value="UniProtKB-KW"/>
</dbReference>
<keyword evidence="5" id="KW-0670">Pyruvate</keyword>
<dbReference type="Pfam" id="PF01326">
    <property type="entry name" value="PPDK_N"/>
    <property type="match status" value="1"/>
</dbReference>
<proteinExistence type="predicted"/>
<comment type="caution">
    <text evidence="5">The sequence shown here is derived from an EMBL/GenBank/DDBJ whole genome shotgun (WGS) entry which is preliminary data.</text>
</comment>
<dbReference type="Gene3D" id="3.30.470.20">
    <property type="entry name" value="ATP-grasp fold, B domain"/>
    <property type="match status" value="1"/>
</dbReference>
<feature type="domain" description="PEP-utilising enzyme mobile" evidence="3">
    <location>
        <begin position="808"/>
        <end position="878"/>
    </location>
</feature>
<evidence type="ECO:0000256" key="2">
    <source>
        <dbReference type="ARBA" id="ARBA00022840"/>
    </source>
</evidence>
<dbReference type="Pfam" id="PF00391">
    <property type="entry name" value="PEP-utilizers"/>
    <property type="match status" value="1"/>
</dbReference>
<gene>
    <name evidence="5" type="ORF">EDM59_02395</name>
</gene>
<dbReference type="GO" id="GO:0016301">
    <property type="term" value="F:kinase activity"/>
    <property type="evidence" value="ECO:0007669"/>
    <property type="project" value="InterPro"/>
</dbReference>
<dbReference type="EMBL" id="RHHU01000003">
    <property type="protein sequence ID" value="RNB87998.1"/>
    <property type="molecule type" value="Genomic_DNA"/>
</dbReference>
<evidence type="ECO:0000259" key="3">
    <source>
        <dbReference type="Pfam" id="PF00391"/>
    </source>
</evidence>
<dbReference type="FunFam" id="3.30.1490.20:FF:000010">
    <property type="entry name" value="Phosphoenolpyruvate synthase"/>
    <property type="match status" value="1"/>
</dbReference>
<organism evidence="5 6">
    <name type="scientific">Brevibacillus nitrificans</name>
    <dbReference type="NCBI Taxonomy" id="651560"/>
    <lineage>
        <taxon>Bacteria</taxon>
        <taxon>Bacillati</taxon>
        <taxon>Bacillota</taxon>
        <taxon>Bacilli</taxon>
        <taxon>Bacillales</taxon>
        <taxon>Paenibacillaceae</taxon>
        <taxon>Brevibacillus</taxon>
    </lineage>
</organism>
<evidence type="ECO:0000259" key="4">
    <source>
        <dbReference type="Pfam" id="PF01326"/>
    </source>
</evidence>
<dbReference type="RefSeq" id="WP_122922182.1">
    <property type="nucleotide sequence ID" value="NZ_RHHU01000003.1"/>
</dbReference>
<reference evidence="5 6" key="1">
    <citation type="submission" date="2018-10" db="EMBL/GenBank/DDBJ databases">
        <title>Phylogenomics of Brevibacillus.</title>
        <authorList>
            <person name="Dunlap C."/>
        </authorList>
    </citation>
    <scope>NUCLEOTIDE SEQUENCE [LARGE SCALE GENOMIC DNA]</scope>
    <source>
        <strain evidence="5 6">JCM 15774</strain>
    </source>
</reference>
<sequence>MSPYVLPFQAIDKDSLSLVGGKGANLGELTKAGFPVPGGFCITTAAFQTLMETSNDLQSYLASLDELEPADLEGVRRIGKELRLHIESLVIPEEILSAVLTQWTSLGTMHAYAVRSSATAEDLPTASFAGQQETFLNVKGELQLISAIRGCWASLFSDRAIVYRMNNGFDHREVLLSIVVQQMVFPDVSGIMFTADPVSGHRDVITIEASLGLGEALVSGLVSPDRYQLKANEIIDRHIAAKKVAIYGLAQGGTVKSDIPFSEQMKQALPDDRIGELADLGRKIESHYGTEQDIEWAFAEGKLYILQARPITSLFPIPDTSDNQFHVFLSFGHQQMMTEAMSPMAISLWKQLMPAGEGIGGGKRRRTFVEAGGRLFIDPTEMLQYDFAQKFFPKMMGSMDELMSMALSDVLKRDHFHKTISMEPMKKQLFQAAGPLVTILLKDFMREDSEHVYSNILEFMRKRLRGTREQLASVHGAEKIKALEENASHLMMDLFAHDIHYFVTGMLAFQLIQLFSAWWLDPPEDLQPLQKSLPHNVTAEMGLRLGDLADAARPYPKLIAYLQQAKKQDFYQGLEQVEGGDVFRQELDKFLDNFGARCPGEIDLAKPRWREDPSMLLSSILGHLRTVEHGEHRERFKQGAVKAEETIKRILERVKETPDGDFKHSFFKRLLTLYRNIGGLRENHKFVIVLHFDLYKKAIREEAKGLVEKETLADEKDVFFLSLGELKEVLDHTFSGDLPALIQSRKQAYEHYQKLTPPRVMTSEGEIIVGKRDLSSFPEGALAGTPVSPGVVEGYAKIVLKPESASLQPGEILIAPFTDPGWTPLFHQAKGLVMEVGGMMTHGAVVAREYGIPAVAGIDGATREIKDGQWIRLDGTQGYVLVTEEPKQQDQGLQQQVTPTPTP</sequence>
<keyword evidence="1" id="KW-0547">Nucleotide-binding</keyword>
<accession>A0A3M8DIZ8</accession>
<dbReference type="PANTHER" id="PTHR43615">
    <property type="entry name" value="PHOSPHOENOLPYRUVATE SYNTHASE-RELATED"/>
    <property type="match status" value="1"/>
</dbReference>
<dbReference type="NCBIfam" id="NF004878">
    <property type="entry name" value="PRK06241.1-3"/>
    <property type="match status" value="1"/>
</dbReference>
<dbReference type="PANTHER" id="PTHR43615:SF1">
    <property type="entry name" value="PPDK_N DOMAIN-CONTAINING PROTEIN"/>
    <property type="match status" value="1"/>
</dbReference>